<dbReference type="SUPFAM" id="SSF50447">
    <property type="entry name" value="Translation proteins"/>
    <property type="match status" value="1"/>
</dbReference>
<dbReference type="Gene3D" id="3.30.980.10">
    <property type="entry name" value="Threonyl-trna Synthetase, Chain A, domain 2"/>
    <property type="match status" value="1"/>
</dbReference>
<dbReference type="AlphaFoldDB" id="T0DES0"/>
<keyword evidence="6" id="KW-1185">Reference proteome</keyword>
<dbReference type="InterPro" id="IPR018165">
    <property type="entry name" value="Ala-tRNA-synth_IIc_core"/>
</dbReference>
<keyword evidence="3" id="KW-0479">Metal-binding</keyword>
<evidence type="ECO:0000256" key="1">
    <source>
        <dbReference type="ARBA" id="ARBA00001947"/>
    </source>
</evidence>
<dbReference type="GO" id="GO:0003676">
    <property type="term" value="F:nucleic acid binding"/>
    <property type="evidence" value="ECO:0007669"/>
    <property type="project" value="InterPro"/>
</dbReference>
<dbReference type="Proteomes" id="UP000829401">
    <property type="component" value="Chromosome"/>
</dbReference>
<dbReference type="SMART" id="SM00863">
    <property type="entry name" value="tRNA_SAD"/>
    <property type="match status" value="1"/>
</dbReference>
<dbReference type="EMBL" id="CP080467">
    <property type="protein sequence ID" value="UNO48640.1"/>
    <property type="molecule type" value="Genomic_DNA"/>
</dbReference>
<accession>A0A9E7CRW9</accession>
<dbReference type="GO" id="GO:0005737">
    <property type="term" value="C:cytoplasm"/>
    <property type="evidence" value="ECO:0007669"/>
    <property type="project" value="UniProtKB-SubCell"/>
</dbReference>
<evidence type="ECO:0000256" key="4">
    <source>
        <dbReference type="ARBA" id="ARBA00022833"/>
    </source>
</evidence>
<dbReference type="SUPFAM" id="SSF55186">
    <property type="entry name" value="ThrRS/AlaRS common domain"/>
    <property type="match status" value="1"/>
</dbReference>
<dbReference type="GO" id="GO:0004813">
    <property type="term" value="F:alanine-tRNA ligase activity"/>
    <property type="evidence" value="ECO:0007669"/>
    <property type="project" value="InterPro"/>
</dbReference>
<name>T0DES0_ALIAG</name>
<dbReference type="GO" id="GO:0002161">
    <property type="term" value="F:aminoacyl-tRNA deacylase activity"/>
    <property type="evidence" value="ECO:0007669"/>
    <property type="project" value="UniProtKB-ARBA"/>
</dbReference>
<dbReference type="PROSITE" id="PS50860">
    <property type="entry name" value="AA_TRNA_LIGASE_II_ALA"/>
    <property type="match status" value="1"/>
</dbReference>
<reference evidence="6" key="1">
    <citation type="journal article" date="2022" name="G3 (Bethesda)">
        <title>Unveiling the complete genome sequence of Alicyclobacillus acidoterrestris DSM 3922T, a taint-producing strain.</title>
        <authorList>
            <person name="Leonardo I.C."/>
            <person name="Barreto Crespo M.T."/>
            <person name="Gaspar F.B."/>
        </authorList>
    </citation>
    <scope>NUCLEOTIDE SEQUENCE [LARGE SCALE GENOMIC DNA]</scope>
    <source>
        <strain evidence="6">DSM 3922</strain>
    </source>
</reference>
<dbReference type="eggNOG" id="COG0013">
    <property type="taxonomic scope" value="Bacteria"/>
</dbReference>
<dbReference type="PANTHER" id="PTHR43462:SF1">
    <property type="entry name" value="ALANYL-TRNA EDITING PROTEIN AARSD1"/>
    <property type="match status" value="1"/>
</dbReference>
<evidence type="ECO:0000313" key="5">
    <source>
        <dbReference type="EMBL" id="UNO48640.1"/>
    </source>
</evidence>
<dbReference type="Pfam" id="PF07973">
    <property type="entry name" value="tRNA_SAD"/>
    <property type="match status" value="1"/>
</dbReference>
<dbReference type="RefSeq" id="WP_021295922.1">
    <property type="nucleotide sequence ID" value="NZ_AURB01000113.1"/>
</dbReference>
<gene>
    <name evidence="5" type="ORF">K1I37_18575</name>
</gene>
<evidence type="ECO:0000256" key="3">
    <source>
        <dbReference type="ARBA" id="ARBA00022723"/>
    </source>
</evidence>
<dbReference type="InterPro" id="IPR009000">
    <property type="entry name" value="Transl_B-barrel_sf"/>
</dbReference>
<dbReference type="InterPro" id="IPR018163">
    <property type="entry name" value="Thr/Ala-tRNA-synth_IIc_edit"/>
</dbReference>
<accession>T0DES0</accession>
<dbReference type="Gene3D" id="3.10.310.40">
    <property type="match status" value="1"/>
</dbReference>
<comment type="subcellular location">
    <subcellularLocation>
        <location evidence="2">Cytoplasm</location>
    </subcellularLocation>
</comment>
<organism evidence="5 6">
    <name type="scientific">Alicyclobacillus acidoterrestris (strain ATCC 49025 / DSM 3922 / CIP 106132 / NCIMB 13137 / GD3B)</name>
    <dbReference type="NCBI Taxonomy" id="1356854"/>
    <lineage>
        <taxon>Bacteria</taxon>
        <taxon>Bacillati</taxon>
        <taxon>Bacillota</taxon>
        <taxon>Bacilli</taxon>
        <taxon>Bacillales</taxon>
        <taxon>Alicyclobacillaceae</taxon>
        <taxon>Alicyclobacillus</taxon>
    </lineage>
</organism>
<dbReference type="InterPro" id="IPR018164">
    <property type="entry name" value="Ala-tRNA-synth_IIc_N"/>
</dbReference>
<sequence>MDKSRRLYYFDSHLRSFSAHIVSEQQRADGRFEVILSQSAFYPTSGGQPHDTGMLNDIPVVDVFVRDDEVIHVVEHSIPVGTSVVGEIDWQRRLDHMQHHCGQHILSAAFEQLFDLDTVGFHMSDDAVTVDIATPVLSEGDLARAEQLANHIIMENRPVSARFVQTSELSQFALRYPPKVTEDIRIVTIADFNDNACGGTHPKFTGEIGLLKVVQQEKVRNATRLTFVCGMRALRDYTERVRVTQALTSQLSTDWLDLPSVVKAQLAEKAELRRTTARLQTALATYRVETEVEAGMTDILEHHFIVARFVDCADVAECKALFQALQKAVSQLVEDATVVFVGQVKDRVYVQGESRGLVNMQQLVTTYLASVGGKGGGKPTSAQGSALISPDDDIRAHAARIREMIFAAMRT</sequence>
<dbReference type="InterPro" id="IPR051335">
    <property type="entry name" value="Alanyl-tRNA_Editing_Enzymes"/>
</dbReference>
<dbReference type="GO" id="GO:0006419">
    <property type="term" value="P:alanyl-tRNA aminoacylation"/>
    <property type="evidence" value="ECO:0007669"/>
    <property type="project" value="InterPro"/>
</dbReference>
<keyword evidence="4" id="KW-0862">Zinc</keyword>
<dbReference type="OrthoDB" id="9812949at2"/>
<protein>
    <submittedName>
        <fullName evidence="5">DHHA1 domain-containing protein</fullName>
    </submittedName>
</protein>
<dbReference type="PANTHER" id="PTHR43462">
    <property type="entry name" value="ALANYL-TRNA EDITING PROTEIN"/>
    <property type="match status" value="1"/>
</dbReference>
<evidence type="ECO:0000313" key="6">
    <source>
        <dbReference type="Proteomes" id="UP000829401"/>
    </source>
</evidence>
<evidence type="ECO:0000256" key="2">
    <source>
        <dbReference type="ARBA" id="ARBA00004496"/>
    </source>
</evidence>
<dbReference type="Pfam" id="PF02272">
    <property type="entry name" value="DHHA1"/>
    <property type="match status" value="1"/>
</dbReference>
<dbReference type="GO" id="GO:0046872">
    <property type="term" value="F:metal ion binding"/>
    <property type="evidence" value="ECO:0007669"/>
    <property type="project" value="UniProtKB-KW"/>
</dbReference>
<dbReference type="STRING" id="1356854.N007_04415"/>
<proteinExistence type="predicted"/>
<dbReference type="GO" id="GO:0005524">
    <property type="term" value="F:ATP binding"/>
    <property type="evidence" value="ECO:0007669"/>
    <property type="project" value="InterPro"/>
</dbReference>
<dbReference type="Gene3D" id="2.40.30.130">
    <property type="match status" value="1"/>
</dbReference>
<dbReference type="KEGG" id="aaco:K1I37_18575"/>
<dbReference type="InterPro" id="IPR012947">
    <property type="entry name" value="tRNA_SAD"/>
</dbReference>
<dbReference type="InterPro" id="IPR003156">
    <property type="entry name" value="DHHA1_dom"/>
</dbReference>
<dbReference type="Pfam" id="PF01411">
    <property type="entry name" value="tRNA-synt_2c"/>
    <property type="match status" value="1"/>
</dbReference>
<comment type="cofactor">
    <cofactor evidence="1">
        <name>Zn(2+)</name>
        <dbReference type="ChEBI" id="CHEBI:29105"/>
    </cofactor>
</comment>